<evidence type="ECO:0000256" key="6">
    <source>
        <dbReference type="ARBA" id="ARBA00058104"/>
    </source>
</evidence>
<evidence type="ECO:0000256" key="4">
    <source>
        <dbReference type="ARBA" id="ARBA00022946"/>
    </source>
</evidence>
<dbReference type="RefSeq" id="WP_243645022.1">
    <property type="nucleotide sequence ID" value="NZ_SLWW01000005.1"/>
</dbReference>
<evidence type="ECO:0000256" key="1">
    <source>
        <dbReference type="ARBA" id="ARBA00004749"/>
    </source>
</evidence>
<protein>
    <submittedName>
        <fullName evidence="8">Ubiquinone biosynthesis protein COQ9</fullName>
    </submittedName>
</protein>
<keyword evidence="3" id="KW-0831">Ubiquinone biosynthesis</keyword>
<dbReference type="PANTHER" id="PTHR21427:SF19">
    <property type="entry name" value="UBIQUINONE BIOSYNTHESIS PROTEIN COQ9, MITOCHONDRIAL"/>
    <property type="match status" value="1"/>
</dbReference>
<evidence type="ECO:0000256" key="2">
    <source>
        <dbReference type="ARBA" id="ARBA00010766"/>
    </source>
</evidence>
<comment type="similarity">
    <text evidence="2">Belongs to the COQ9 family.</text>
</comment>
<dbReference type="GO" id="GO:0008289">
    <property type="term" value="F:lipid binding"/>
    <property type="evidence" value="ECO:0007669"/>
    <property type="project" value="UniProtKB-KW"/>
</dbReference>
<dbReference type="Pfam" id="PF08511">
    <property type="entry name" value="COQ9"/>
    <property type="match status" value="1"/>
</dbReference>
<comment type="function">
    <text evidence="6">Membrane-associated protein that warps the membrane surface to access and bind aromatic isoprenes with high specificity, including ubiquinone (CoQ) isoprene intermediates and presents them directly to COQ7, therefore facilitating the COQ7-mediated hydroxylase step. Participates in the biosynthesis of coenzyme Q, also named ubiquinone, an essential lipid-soluble electron transporter for aerobic cellular respiration.</text>
</comment>
<name>A0A4V2SAJ8_9RHOB</name>
<dbReference type="NCBIfam" id="TIGR02396">
    <property type="entry name" value="diverge_rpsU"/>
    <property type="match status" value="1"/>
</dbReference>
<dbReference type="AlphaFoldDB" id="A0A4V2SAJ8"/>
<dbReference type="Proteomes" id="UP000295142">
    <property type="component" value="Unassembled WGS sequence"/>
</dbReference>
<evidence type="ECO:0000256" key="3">
    <source>
        <dbReference type="ARBA" id="ARBA00022688"/>
    </source>
</evidence>
<dbReference type="Gene3D" id="1.10.357.10">
    <property type="entry name" value="Tetracycline Repressor, domain 2"/>
    <property type="match status" value="1"/>
</dbReference>
<keyword evidence="5" id="KW-0446">Lipid-binding</keyword>
<evidence type="ECO:0000256" key="5">
    <source>
        <dbReference type="ARBA" id="ARBA00023121"/>
    </source>
</evidence>
<gene>
    <name evidence="8" type="ORF">EV655_10555</name>
</gene>
<dbReference type="GO" id="GO:0006744">
    <property type="term" value="P:ubiquinone biosynthetic process"/>
    <property type="evidence" value="ECO:0007669"/>
    <property type="project" value="UniProtKB-KW"/>
</dbReference>
<keyword evidence="8" id="KW-0830">Ubiquinone</keyword>
<evidence type="ECO:0000313" key="8">
    <source>
        <dbReference type="EMBL" id="TCO71950.1"/>
    </source>
</evidence>
<comment type="pathway">
    <text evidence="1">Cofactor biosynthesis; ubiquinone biosynthesis.</text>
</comment>
<evidence type="ECO:0000259" key="7">
    <source>
        <dbReference type="Pfam" id="PF08511"/>
    </source>
</evidence>
<accession>A0A4V2SAJ8</accession>
<keyword evidence="9" id="KW-1185">Reference proteome</keyword>
<comment type="caution">
    <text evidence="8">The sequence shown here is derived from an EMBL/GenBank/DDBJ whole genome shotgun (WGS) entry which is preliminary data.</text>
</comment>
<dbReference type="EMBL" id="SLWW01000005">
    <property type="protein sequence ID" value="TCO71950.1"/>
    <property type="molecule type" value="Genomic_DNA"/>
</dbReference>
<sequence length="235" mass="26372">MTDTPTGMDHVKEQLLDAAMLHVPFDGWSEAAFRAAVADSGVELQLARAACPRGGVDLAVAYHRRGDDEMARRLNAVDLAEMRIRDKVALAIRYRIEAVDDKEVVRRGATLFALPQYASDGSRLVWGTADRIWMALGDSSDDVNWYTKRASLSAVYGATVLYWLGDETPGHQATWEFLDRRIENVMQFEKAKAQARKNWLLKPLLFGPNLIASQIRPPHARPRLRMPGSLTPRTE</sequence>
<dbReference type="InterPro" id="IPR013718">
    <property type="entry name" value="COQ9_C"/>
</dbReference>
<dbReference type="PANTHER" id="PTHR21427">
    <property type="entry name" value="UBIQUINONE BIOSYNTHESIS PROTEIN COQ9, MITOCHONDRIAL"/>
    <property type="match status" value="1"/>
</dbReference>
<feature type="domain" description="COQ9 C-terminal" evidence="7">
    <location>
        <begin position="120"/>
        <end position="189"/>
    </location>
</feature>
<reference evidence="8 9" key="1">
    <citation type="submission" date="2019-03" db="EMBL/GenBank/DDBJ databases">
        <title>Genomic Encyclopedia of Type Strains, Phase IV (KMG-IV): sequencing the most valuable type-strain genomes for metagenomic binning, comparative biology and taxonomic classification.</title>
        <authorList>
            <person name="Goeker M."/>
        </authorList>
    </citation>
    <scope>NUCLEOTIDE SEQUENCE [LARGE SCALE GENOMIC DNA]</scope>
    <source>
        <strain evidence="8 9">DSM 4868</strain>
    </source>
</reference>
<proteinExistence type="inferred from homology"/>
<dbReference type="InterPro" id="IPR012762">
    <property type="entry name" value="Ubiq_biosynth_COQ9"/>
</dbReference>
<organism evidence="8 9">
    <name type="scientific">Rhodovulum euryhalinum</name>
    <dbReference type="NCBI Taxonomy" id="35805"/>
    <lineage>
        <taxon>Bacteria</taxon>
        <taxon>Pseudomonadati</taxon>
        <taxon>Pseudomonadota</taxon>
        <taxon>Alphaproteobacteria</taxon>
        <taxon>Rhodobacterales</taxon>
        <taxon>Paracoccaceae</taxon>
        <taxon>Rhodovulum</taxon>
    </lineage>
</organism>
<keyword evidence="4" id="KW-0809">Transit peptide</keyword>
<evidence type="ECO:0000313" key="9">
    <source>
        <dbReference type="Proteomes" id="UP000295142"/>
    </source>
</evidence>